<reference evidence="1" key="2">
    <citation type="submission" date="2021-04" db="EMBL/GenBank/DDBJ databases">
        <authorList>
            <person name="Gilroy R."/>
        </authorList>
    </citation>
    <scope>NUCLEOTIDE SEQUENCE</scope>
    <source>
        <strain evidence="1">ChiGjej1B1-13045</strain>
    </source>
</reference>
<protein>
    <recommendedName>
        <fullName evidence="3">Ribosomal-protein-alanine N-acetyltransferase</fullName>
    </recommendedName>
</protein>
<proteinExistence type="predicted"/>
<accession>A0A9D2DB77</accession>
<reference evidence="1" key="1">
    <citation type="journal article" date="2021" name="PeerJ">
        <title>Extensive microbial diversity within the chicken gut microbiome revealed by metagenomics and culture.</title>
        <authorList>
            <person name="Gilroy R."/>
            <person name="Ravi A."/>
            <person name="Getino M."/>
            <person name="Pursley I."/>
            <person name="Horton D.L."/>
            <person name="Alikhan N.F."/>
            <person name="Baker D."/>
            <person name="Gharbi K."/>
            <person name="Hall N."/>
            <person name="Watson M."/>
            <person name="Adriaenssens E.M."/>
            <person name="Foster-Nyarko E."/>
            <person name="Jarju S."/>
            <person name="Secka A."/>
            <person name="Antonio M."/>
            <person name="Oren A."/>
            <person name="Chaudhuri R.R."/>
            <person name="La Ragione R."/>
            <person name="Hildebrand F."/>
            <person name="Pallen M.J."/>
        </authorList>
    </citation>
    <scope>NUCLEOTIDE SEQUENCE</scope>
    <source>
        <strain evidence="1">ChiGjej1B1-13045</strain>
    </source>
</reference>
<dbReference type="AlphaFoldDB" id="A0A9D2DB77"/>
<name>A0A9D2DB77_9FIRM</name>
<sequence>MRQYQLKETKEIKKIICNQCGKEIPVTDGYPREGVFSADQEWGYFSEKDGERHSFDLCEECYDRLLASFKVPADIENRTEL</sequence>
<evidence type="ECO:0000313" key="1">
    <source>
        <dbReference type="EMBL" id="HIZ13851.1"/>
    </source>
</evidence>
<dbReference type="EMBL" id="DXCD01000211">
    <property type="protein sequence ID" value="HIZ13851.1"/>
    <property type="molecule type" value="Genomic_DNA"/>
</dbReference>
<organism evidence="1 2">
    <name type="scientific">Candidatus Mediterraneibacter stercorigallinarum</name>
    <dbReference type="NCBI Taxonomy" id="2838686"/>
    <lineage>
        <taxon>Bacteria</taxon>
        <taxon>Bacillati</taxon>
        <taxon>Bacillota</taxon>
        <taxon>Clostridia</taxon>
        <taxon>Lachnospirales</taxon>
        <taxon>Lachnospiraceae</taxon>
        <taxon>Mediterraneibacter</taxon>
    </lineage>
</organism>
<gene>
    <name evidence="1" type="ORF">H9817_08005</name>
</gene>
<dbReference type="Proteomes" id="UP000824017">
    <property type="component" value="Unassembled WGS sequence"/>
</dbReference>
<comment type="caution">
    <text evidence="1">The sequence shown here is derived from an EMBL/GenBank/DDBJ whole genome shotgun (WGS) entry which is preliminary data.</text>
</comment>
<evidence type="ECO:0000313" key="2">
    <source>
        <dbReference type="Proteomes" id="UP000824017"/>
    </source>
</evidence>
<evidence type="ECO:0008006" key="3">
    <source>
        <dbReference type="Google" id="ProtNLM"/>
    </source>
</evidence>